<organism evidence="2 3">
    <name type="scientific">Pristionchus fissidentatus</name>
    <dbReference type="NCBI Taxonomy" id="1538716"/>
    <lineage>
        <taxon>Eukaryota</taxon>
        <taxon>Metazoa</taxon>
        <taxon>Ecdysozoa</taxon>
        <taxon>Nematoda</taxon>
        <taxon>Chromadorea</taxon>
        <taxon>Rhabditida</taxon>
        <taxon>Rhabditina</taxon>
        <taxon>Diplogasteromorpha</taxon>
        <taxon>Diplogasteroidea</taxon>
        <taxon>Neodiplogasteridae</taxon>
        <taxon>Pristionchus</taxon>
    </lineage>
</organism>
<dbReference type="PANTHER" id="PTHR45830">
    <property type="entry name" value="SERPENTINE RECEPTOR, CLASS I"/>
    <property type="match status" value="1"/>
</dbReference>
<dbReference type="PANTHER" id="PTHR45830:SF15">
    <property type="entry name" value="SERPENTINE RECEPTOR, CLASS I"/>
    <property type="match status" value="1"/>
</dbReference>
<feature type="non-terminal residue" evidence="2">
    <location>
        <position position="207"/>
    </location>
</feature>
<accession>A0AAV5VS47</accession>
<protein>
    <recommendedName>
        <fullName evidence="4">G protein-coupled receptor</fullName>
    </recommendedName>
</protein>
<feature type="transmembrane region" description="Helical" evidence="1">
    <location>
        <begin position="101"/>
        <end position="124"/>
    </location>
</feature>
<evidence type="ECO:0008006" key="4">
    <source>
        <dbReference type="Google" id="ProtNLM"/>
    </source>
</evidence>
<proteinExistence type="predicted"/>
<dbReference type="EMBL" id="BTSY01000004">
    <property type="protein sequence ID" value="GMT21400.1"/>
    <property type="molecule type" value="Genomic_DNA"/>
</dbReference>
<evidence type="ECO:0000256" key="1">
    <source>
        <dbReference type="SAM" id="Phobius"/>
    </source>
</evidence>
<feature type="transmembrane region" description="Helical" evidence="1">
    <location>
        <begin position="144"/>
        <end position="166"/>
    </location>
</feature>
<keyword evidence="1" id="KW-1133">Transmembrane helix</keyword>
<feature type="non-terminal residue" evidence="2">
    <location>
        <position position="1"/>
    </location>
</feature>
<evidence type="ECO:0000313" key="2">
    <source>
        <dbReference type="EMBL" id="GMT21400.1"/>
    </source>
</evidence>
<reference evidence="2" key="1">
    <citation type="submission" date="2023-10" db="EMBL/GenBank/DDBJ databases">
        <title>Genome assembly of Pristionchus species.</title>
        <authorList>
            <person name="Yoshida K."/>
            <person name="Sommer R.J."/>
        </authorList>
    </citation>
    <scope>NUCLEOTIDE SEQUENCE</scope>
    <source>
        <strain evidence="2">RS5133</strain>
    </source>
</reference>
<sequence length="207" mass="23525">YTVTFCYSYQTYYCITAALTWHPAVLYLLIRKPGPLSKDIRHGYIANQLSFANVSQFFNSQLTLMLNEWIFCLLIRVYPLVPYPALHCGGLLCGRGIHPQILLTILAIGVVCVNPPFEFLLLTMHQKLVSNTTSRVHFSRSCRTQHAMIFALTAALMVNVVGFGVLGQRTKKAEELLNRPELAWVKERHGEVFIFGDMYDAESFQFG</sequence>
<keyword evidence="3" id="KW-1185">Reference proteome</keyword>
<comment type="caution">
    <text evidence="2">The sequence shown here is derived from an EMBL/GenBank/DDBJ whole genome shotgun (WGS) entry which is preliminary data.</text>
</comment>
<gene>
    <name evidence="2" type="ORF">PFISCL1PPCAC_12697</name>
</gene>
<evidence type="ECO:0000313" key="3">
    <source>
        <dbReference type="Proteomes" id="UP001432322"/>
    </source>
</evidence>
<name>A0AAV5VS47_9BILA</name>
<keyword evidence="1" id="KW-0812">Transmembrane</keyword>
<dbReference type="Proteomes" id="UP001432322">
    <property type="component" value="Unassembled WGS sequence"/>
</dbReference>
<dbReference type="AlphaFoldDB" id="A0AAV5VS47"/>
<keyword evidence="1" id="KW-0472">Membrane</keyword>